<dbReference type="Gramene" id="Zm00001eb110620_T001">
    <property type="protein sequence ID" value="Zm00001eb110620_P001"/>
    <property type="gene ID" value="Zm00001eb110620"/>
</dbReference>
<protein>
    <submittedName>
        <fullName evidence="2">Uncharacterized protein</fullName>
    </submittedName>
</protein>
<evidence type="ECO:0000256" key="1">
    <source>
        <dbReference type="SAM" id="MobiDB-lite"/>
    </source>
</evidence>
<reference evidence="2" key="2">
    <citation type="submission" date="2019-07" db="EMBL/GenBank/DDBJ databases">
        <authorList>
            <person name="Seetharam A."/>
            <person name="Woodhouse M."/>
            <person name="Cannon E."/>
        </authorList>
    </citation>
    <scope>NUCLEOTIDE SEQUENCE [LARGE SCALE GENOMIC DNA]</scope>
    <source>
        <strain evidence="2">cv. B73</strain>
    </source>
</reference>
<gene>
    <name evidence="2" type="primary">LOC103647906</name>
</gene>
<feature type="region of interest" description="Disordered" evidence="1">
    <location>
        <begin position="129"/>
        <end position="164"/>
    </location>
</feature>
<dbReference type="GeneID" id="103647906"/>
<dbReference type="PANTHER" id="PTHR34799:SF2">
    <property type="entry name" value="OS07G0656300 PROTEIN"/>
    <property type="match status" value="1"/>
</dbReference>
<dbReference type="EnsemblPlants" id="Zm00001eb110620_T001">
    <property type="protein sequence ID" value="Zm00001eb110620_P001"/>
    <property type="gene ID" value="Zm00001eb110620"/>
</dbReference>
<keyword evidence="3" id="KW-1185">Reference proteome</keyword>
<dbReference type="Proteomes" id="UP000007305">
    <property type="component" value="Chromosome 2"/>
</dbReference>
<name>A0A804MTM4_MAIZE</name>
<proteinExistence type="predicted"/>
<dbReference type="RefSeq" id="XP_020404976.1">
    <property type="nucleotide sequence ID" value="XM_020549387.2"/>
</dbReference>
<evidence type="ECO:0000313" key="2">
    <source>
        <dbReference type="EnsemblPlants" id="Zm00001eb110620_P001"/>
    </source>
</evidence>
<dbReference type="OrthoDB" id="515857at2759"/>
<sequence length="229" mass="23825">MGAEYPTFADVSRARALLFLADSTPPPAPPSPPPAHGDEFYCCSGSSSSYSAASTRSCVSDSTQHGRPVDPLCVLSVVASLHLIEPKLCALLAEATSALFHTEAEKRRKGVWIEIDSCGDDNQIERSSAVASEGSTVTAAASAGSTATSGTCRRAPRAGCAAGGKKPREADVIMQWFSRPQAGPATENDICAAVGDNSGTSKAIRWLLKQVGGNVRVPRTTAKAFKSVN</sequence>
<reference evidence="3" key="1">
    <citation type="submission" date="2015-12" db="EMBL/GenBank/DDBJ databases">
        <title>Update maize B73 reference genome by single molecule sequencing technologies.</title>
        <authorList>
            <consortium name="Maize Genome Sequencing Project"/>
            <person name="Ware D."/>
        </authorList>
    </citation>
    <scope>NUCLEOTIDE SEQUENCE [LARGE SCALE GENOMIC DNA]</scope>
    <source>
        <strain evidence="3">cv. B73</strain>
    </source>
</reference>
<dbReference type="InParanoid" id="A0A804MTM4"/>
<dbReference type="PANTHER" id="PTHR34799">
    <property type="entry name" value="OS07G0656300 PROTEIN"/>
    <property type="match status" value="1"/>
</dbReference>
<accession>A0A804MTM4</accession>
<dbReference type="AlphaFoldDB" id="A0A804MTM4"/>
<evidence type="ECO:0000313" key="3">
    <source>
        <dbReference type="Proteomes" id="UP000007305"/>
    </source>
</evidence>
<reference evidence="2" key="3">
    <citation type="submission" date="2021-05" db="UniProtKB">
        <authorList>
            <consortium name="EnsemblPlants"/>
        </authorList>
    </citation>
    <scope>IDENTIFICATION</scope>
    <source>
        <strain evidence="2">cv. B73</strain>
    </source>
</reference>
<organism evidence="2 3">
    <name type="scientific">Zea mays</name>
    <name type="common">Maize</name>
    <dbReference type="NCBI Taxonomy" id="4577"/>
    <lineage>
        <taxon>Eukaryota</taxon>
        <taxon>Viridiplantae</taxon>
        <taxon>Streptophyta</taxon>
        <taxon>Embryophyta</taxon>
        <taxon>Tracheophyta</taxon>
        <taxon>Spermatophyta</taxon>
        <taxon>Magnoliopsida</taxon>
        <taxon>Liliopsida</taxon>
        <taxon>Poales</taxon>
        <taxon>Poaceae</taxon>
        <taxon>PACMAD clade</taxon>
        <taxon>Panicoideae</taxon>
        <taxon>Andropogonodae</taxon>
        <taxon>Andropogoneae</taxon>
        <taxon>Tripsacinae</taxon>
        <taxon>Zea</taxon>
    </lineage>
</organism>
<dbReference type="KEGG" id="zma:103647906"/>